<sequence>MAQLIHIIDPKTDKPNTDLKEWVVIDLQDLSEEEILEAYCRHFGAEMAISAIVDIPGDVSMFPTNLMLGA</sequence>
<protein>
    <submittedName>
        <fullName evidence="1">Uncharacterized protein</fullName>
    </submittedName>
</protein>
<gene>
    <name evidence="1" type="ORF">LCGC14_2657040</name>
</gene>
<evidence type="ECO:0000313" key="1">
    <source>
        <dbReference type="EMBL" id="KKK97010.1"/>
    </source>
</evidence>
<proteinExistence type="predicted"/>
<accession>A0A0F9AFF4</accession>
<organism evidence="1">
    <name type="scientific">marine sediment metagenome</name>
    <dbReference type="NCBI Taxonomy" id="412755"/>
    <lineage>
        <taxon>unclassified sequences</taxon>
        <taxon>metagenomes</taxon>
        <taxon>ecological metagenomes</taxon>
    </lineage>
</organism>
<reference evidence="1" key="1">
    <citation type="journal article" date="2015" name="Nature">
        <title>Complex archaea that bridge the gap between prokaryotes and eukaryotes.</title>
        <authorList>
            <person name="Spang A."/>
            <person name="Saw J.H."/>
            <person name="Jorgensen S.L."/>
            <person name="Zaremba-Niedzwiedzka K."/>
            <person name="Martijn J."/>
            <person name="Lind A.E."/>
            <person name="van Eijk R."/>
            <person name="Schleper C."/>
            <person name="Guy L."/>
            <person name="Ettema T.J."/>
        </authorList>
    </citation>
    <scope>NUCLEOTIDE SEQUENCE</scope>
</reference>
<dbReference type="AlphaFoldDB" id="A0A0F9AFF4"/>
<dbReference type="EMBL" id="LAZR01046235">
    <property type="protein sequence ID" value="KKK97010.1"/>
    <property type="molecule type" value="Genomic_DNA"/>
</dbReference>
<name>A0A0F9AFF4_9ZZZZ</name>
<comment type="caution">
    <text evidence="1">The sequence shown here is derived from an EMBL/GenBank/DDBJ whole genome shotgun (WGS) entry which is preliminary data.</text>
</comment>